<protein>
    <submittedName>
        <fullName evidence="1">CLUMA_CG020537, isoform A</fullName>
    </submittedName>
</protein>
<name>A0A1J1J713_9DIPT</name>
<sequence>MASTLVASPQQHPLSYQIAYLLWEIDCKQFLKQHESSSKSLSSYRNFTSLIAINLCYDDTFPPHSHPLSRLWGEKTTKLSMLTFTKG</sequence>
<reference evidence="1 2" key="1">
    <citation type="submission" date="2015-04" db="EMBL/GenBank/DDBJ databases">
        <authorList>
            <person name="Syromyatnikov M.Y."/>
            <person name="Popov V.N."/>
        </authorList>
    </citation>
    <scope>NUCLEOTIDE SEQUENCE [LARGE SCALE GENOMIC DNA]</scope>
</reference>
<dbReference type="EMBL" id="CVRI01000072">
    <property type="protein sequence ID" value="CRL07572.1"/>
    <property type="molecule type" value="Genomic_DNA"/>
</dbReference>
<evidence type="ECO:0000313" key="2">
    <source>
        <dbReference type="Proteomes" id="UP000183832"/>
    </source>
</evidence>
<dbReference type="AlphaFoldDB" id="A0A1J1J713"/>
<gene>
    <name evidence="1" type="ORF">CLUMA_CG020537</name>
</gene>
<keyword evidence="2" id="KW-1185">Reference proteome</keyword>
<organism evidence="1 2">
    <name type="scientific">Clunio marinus</name>
    <dbReference type="NCBI Taxonomy" id="568069"/>
    <lineage>
        <taxon>Eukaryota</taxon>
        <taxon>Metazoa</taxon>
        <taxon>Ecdysozoa</taxon>
        <taxon>Arthropoda</taxon>
        <taxon>Hexapoda</taxon>
        <taxon>Insecta</taxon>
        <taxon>Pterygota</taxon>
        <taxon>Neoptera</taxon>
        <taxon>Endopterygota</taxon>
        <taxon>Diptera</taxon>
        <taxon>Nematocera</taxon>
        <taxon>Chironomoidea</taxon>
        <taxon>Chironomidae</taxon>
        <taxon>Clunio</taxon>
    </lineage>
</organism>
<evidence type="ECO:0000313" key="1">
    <source>
        <dbReference type="EMBL" id="CRL07572.1"/>
    </source>
</evidence>
<dbReference type="Proteomes" id="UP000183832">
    <property type="component" value="Unassembled WGS sequence"/>
</dbReference>
<accession>A0A1J1J713</accession>
<proteinExistence type="predicted"/>